<feature type="compositionally biased region" description="Basic and acidic residues" evidence="5">
    <location>
        <begin position="45"/>
        <end position="57"/>
    </location>
</feature>
<protein>
    <recommendedName>
        <fullName evidence="10">G-patch domain-containing protein</fullName>
    </recommendedName>
</protein>
<name>A0A0B7N7K6_9FUNG</name>
<evidence type="ECO:0000256" key="5">
    <source>
        <dbReference type="SAM" id="MobiDB-lite"/>
    </source>
</evidence>
<dbReference type="PROSITE" id="PS50157">
    <property type="entry name" value="ZINC_FINGER_C2H2_2"/>
    <property type="match status" value="1"/>
</dbReference>
<keyword evidence="2" id="KW-0694">RNA-binding</keyword>
<dbReference type="Pfam" id="PF01585">
    <property type="entry name" value="G-patch"/>
    <property type="match status" value="1"/>
</dbReference>
<dbReference type="GO" id="GO:0005634">
    <property type="term" value="C:nucleus"/>
    <property type="evidence" value="ECO:0007669"/>
    <property type="project" value="UniProtKB-SubCell"/>
</dbReference>
<dbReference type="GO" id="GO:0000398">
    <property type="term" value="P:mRNA splicing, via spliceosome"/>
    <property type="evidence" value="ECO:0007669"/>
    <property type="project" value="TreeGrafter"/>
</dbReference>
<feature type="region of interest" description="Disordered" evidence="5">
    <location>
        <begin position="25"/>
        <end position="58"/>
    </location>
</feature>
<keyword evidence="9" id="KW-1185">Reference proteome</keyword>
<dbReference type="Proteomes" id="UP000054107">
    <property type="component" value="Unassembled WGS sequence"/>
</dbReference>
<dbReference type="PANTHER" id="PTHR13948">
    <property type="entry name" value="RNA-BINDING PROTEIN"/>
    <property type="match status" value="1"/>
</dbReference>
<evidence type="ECO:0000313" key="9">
    <source>
        <dbReference type="Proteomes" id="UP000054107"/>
    </source>
</evidence>
<reference evidence="8 9" key="1">
    <citation type="submission" date="2014-09" db="EMBL/GenBank/DDBJ databases">
        <authorList>
            <person name="Ellenberger Sabrina"/>
        </authorList>
    </citation>
    <scope>NUCLEOTIDE SEQUENCE [LARGE SCALE GENOMIC DNA]</scope>
    <source>
        <strain evidence="8 9">CBS 412.66</strain>
    </source>
</reference>
<dbReference type="GO" id="GO:0003723">
    <property type="term" value="F:RNA binding"/>
    <property type="evidence" value="ECO:0007669"/>
    <property type="project" value="UniProtKB-KW"/>
</dbReference>
<dbReference type="InterPro" id="IPR000467">
    <property type="entry name" value="G_patch_dom"/>
</dbReference>
<feature type="region of interest" description="Disordered" evidence="5">
    <location>
        <begin position="296"/>
        <end position="355"/>
    </location>
</feature>
<sequence>MFKQQKPAFKFVIKSKLEQKTVELDSAQEKEKTTASATAAAAAALDEKKRKRSEKDVGAAPIATKKVCSQLERWNRKKKELKHEADLETEQELAKADYADLSALACLLCQRKFKSKPDLEKHQAISELHKNNLKDPAAVNKAKLKLQFIQTEQLSRDKEQPVEYRNRAAERRQAYGQPEKPVLSPPSSPPRQHSFPKREQATINQASMYVPIADNNKGARMLANMGWKKGEGLGKDGSGILDPIKAESYAQSAGIGATVKRDISSSGTYQSRTLDTSVTFKREDMTVIKVESLEVVNQADKDNASTSKRKRDTTPEPKDSKEECAVHKKANIEPESKPEPEPENAGMYLKSHGNM</sequence>
<organism evidence="8 9">
    <name type="scientific">Parasitella parasitica</name>
    <dbReference type="NCBI Taxonomy" id="35722"/>
    <lineage>
        <taxon>Eukaryota</taxon>
        <taxon>Fungi</taxon>
        <taxon>Fungi incertae sedis</taxon>
        <taxon>Mucoromycota</taxon>
        <taxon>Mucoromycotina</taxon>
        <taxon>Mucoromycetes</taxon>
        <taxon>Mucorales</taxon>
        <taxon>Mucorineae</taxon>
        <taxon>Mucoraceae</taxon>
        <taxon>Parasitella</taxon>
    </lineage>
</organism>
<evidence type="ECO:0000256" key="2">
    <source>
        <dbReference type="ARBA" id="ARBA00022884"/>
    </source>
</evidence>
<dbReference type="SMART" id="SM00443">
    <property type="entry name" value="G_patch"/>
    <property type="match status" value="1"/>
</dbReference>
<dbReference type="GO" id="GO:0008270">
    <property type="term" value="F:zinc ion binding"/>
    <property type="evidence" value="ECO:0007669"/>
    <property type="project" value="UniProtKB-KW"/>
</dbReference>
<feature type="compositionally biased region" description="Basic and acidic residues" evidence="5">
    <location>
        <begin position="312"/>
        <end position="340"/>
    </location>
</feature>
<keyword evidence="4" id="KW-0863">Zinc-finger</keyword>
<accession>A0A0B7N7K6</accession>
<dbReference type="STRING" id="35722.A0A0B7N7K6"/>
<evidence type="ECO:0000259" key="6">
    <source>
        <dbReference type="PROSITE" id="PS50157"/>
    </source>
</evidence>
<gene>
    <name evidence="8" type="primary">PARPA_07523.1 scaffold 28415</name>
</gene>
<dbReference type="EMBL" id="LN729787">
    <property type="protein sequence ID" value="CEP13444.1"/>
    <property type="molecule type" value="Genomic_DNA"/>
</dbReference>
<proteinExistence type="predicted"/>
<dbReference type="PROSITE" id="PS50174">
    <property type="entry name" value="G_PATCH"/>
    <property type="match status" value="1"/>
</dbReference>
<feature type="domain" description="G-patch" evidence="7">
    <location>
        <begin position="214"/>
        <end position="260"/>
    </location>
</feature>
<dbReference type="InterPro" id="IPR055494">
    <property type="entry name" value="DUF7066"/>
</dbReference>
<evidence type="ECO:0008006" key="10">
    <source>
        <dbReference type="Google" id="ProtNLM"/>
    </source>
</evidence>
<evidence type="ECO:0000256" key="3">
    <source>
        <dbReference type="ARBA" id="ARBA00023242"/>
    </source>
</evidence>
<feature type="domain" description="C2H2-type" evidence="6">
    <location>
        <begin position="104"/>
        <end position="134"/>
    </location>
</feature>
<keyword evidence="4" id="KW-0862">Zinc</keyword>
<evidence type="ECO:0000313" key="8">
    <source>
        <dbReference type="EMBL" id="CEP13444.1"/>
    </source>
</evidence>
<evidence type="ECO:0000256" key="4">
    <source>
        <dbReference type="PROSITE-ProRule" id="PRU00042"/>
    </source>
</evidence>
<comment type="subcellular location">
    <subcellularLocation>
        <location evidence="1">Nucleus</location>
    </subcellularLocation>
</comment>
<dbReference type="PANTHER" id="PTHR13948:SF3">
    <property type="entry name" value="FI21118P1"/>
    <property type="match status" value="1"/>
</dbReference>
<dbReference type="OrthoDB" id="4822at2759"/>
<evidence type="ECO:0000259" key="7">
    <source>
        <dbReference type="PROSITE" id="PS50174"/>
    </source>
</evidence>
<dbReference type="Pfam" id="PF23217">
    <property type="entry name" value="DUF7066"/>
    <property type="match status" value="1"/>
</dbReference>
<feature type="compositionally biased region" description="Low complexity" evidence="5">
    <location>
        <begin position="34"/>
        <end position="44"/>
    </location>
</feature>
<keyword evidence="4" id="KW-0479">Metal-binding</keyword>
<dbReference type="AlphaFoldDB" id="A0A0B7N7K6"/>
<evidence type="ECO:0000256" key="1">
    <source>
        <dbReference type="ARBA" id="ARBA00004123"/>
    </source>
</evidence>
<feature type="region of interest" description="Disordered" evidence="5">
    <location>
        <begin position="171"/>
        <end position="198"/>
    </location>
</feature>
<dbReference type="InterPro" id="IPR013087">
    <property type="entry name" value="Znf_C2H2_type"/>
</dbReference>
<keyword evidence="3" id="KW-0539">Nucleus</keyword>